<name>A0A8C5DKP9_GOUWI</name>
<comment type="subcellular location">
    <subcellularLocation>
        <location evidence="1">Nucleus</location>
    </subcellularLocation>
</comment>
<keyword evidence="3 7" id="KW-0808">Transferase</keyword>
<keyword evidence="12" id="KW-1185">Reference proteome</keyword>
<dbReference type="InterPro" id="IPR012317">
    <property type="entry name" value="Poly(ADP-ribose)pol_cat_dom"/>
</dbReference>
<proteinExistence type="inferred from homology"/>
<dbReference type="PROSITE" id="PS50918">
    <property type="entry name" value="WWE"/>
    <property type="match status" value="1"/>
</dbReference>
<dbReference type="GO" id="GO:0005737">
    <property type="term" value="C:cytoplasm"/>
    <property type="evidence" value="ECO:0007669"/>
    <property type="project" value="TreeGrafter"/>
</dbReference>
<dbReference type="GO" id="GO:0070212">
    <property type="term" value="P:protein poly-ADP-ribosylation"/>
    <property type="evidence" value="ECO:0007669"/>
    <property type="project" value="TreeGrafter"/>
</dbReference>
<evidence type="ECO:0000256" key="7">
    <source>
        <dbReference type="RuleBase" id="RU362114"/>
    </source>
</evidence>
<organism evidence="11 12">
    <name type="scientific">Gouania willdenowi</name>
    <name type="common">Blunt-snouted clingfish</name>
    <name type="synonym">Lepadogaster willdenowi</name>
    <dbReference type="NCBI Taxonomy" id="441366"/>
    <lineage>
        <taxon>Eukaryota</taxon>
        <taxon>Metazoa</taxon>
        <taxon>Chordata</taxon>
        <taxon>Craniata</taxon>
        <taxon>Vertebrata</taxon>
        <taxon>Euteleostomi</taxon>
        <taxon>Actinopterygii</taxon>
        <taxon>Neopterygii</taxon>
        <taxon>Teleostei</taxon>
        <taxon>Neoteleostei</taxon>
        <taxon>Acanthomorphata</taxon>
        <taxon>Ovalentaria</taxon>
        <taxon>Blenniimorphae</taxon>
        <taxon>Blenniiformes</taxon>
        <taxon>Gobiesocoidei</taxon>
        <taxon>Gobiesocidae</taxon>
        <taxon>Gobiesocinae</taxon>
        <taxon>Gouania</taxon>
    </lineage>
</organism>
<comment type="similarity">
    <text evidence="6">Belongs to the ARTD/PARP family.</text>
</comment>
<dbReference type="GO" id="GO:0005634">
    <property type="term" value="C:nucleus"/>
    <property type="evidence" value="ECO:0007669"/>
    <property type="project" value="UniProtKB-SubCell"/>
</dbReference>
<evidence type="ECO:0000256" key="2">
    <source>
        <dbReference type="ARBA" id="ARBA00022676"/>
    </source>
</evidence>
<dbReference type="CDD" id="cd01439">
    <property type="entry name" value="TCCD_inducible_PARP_like"/>
    <property type="match status" value="1"/>
</dbReference>
<dbReference type="PROSITE" id="PS51059">
    <property type="entry name" value="PARP_CATALYTIC"/>
    <property type="match status" value="1"/>
</dbReference>
<evidence type="ECO:0000256" key="5">
    <source>
        <dbReference type="ARBA" id="ARBA00023242"/>
    </source>
</evidence>
<evidence type="ECO:0000256" key="3">
    <source>
        <dbReference type="ARBA" id="ARBA00022679"/>
    </source>
</evidence>
<feature type="compositionally biased region" description="Polar residues" evidence="8">
    <location>
        <begin position="1"/>
        <end position="11"/>
    </location>
</feature>
<keyword evidence="2 7" id="KW-0328">Glycosyltransferase</keyword>
<evidence type="ECO:0000256" key="8">
    <source>
        <dbReference type="SAM" id="MobiDB-lite"/>
    </source>
</evidence>
<dbReference type="InterPro" id="IPR004170">
    <property type="entry name" value="WWE_dom"/>
</dbReference>
<dbReference type="Gene3D" id="3.90.228.10">
    <property type="match status" value="1"/>
</dbReference>
<sequence length="466" mass="52173">KSIIQTKNNTVDAEKAGRKEHRQEAADTVNVGKNIYGMTLFIFAFLEKAKEKLQKQNRLSRSMASLAPESLTNISFKPPPAEFTVISCGPSVIQSLHKDLVQVLQKQIIERKVGVASFLRLNDMEEAAVLAKVKSLGISLELTQRQNAAAGNATKEEDMYVLRGLNKDVLSVLELINQAVQNALSEDLQAKEEATLALTVQWSIKDNDGSWHELSLRDNYSLEEAQLDGQPFVDVLNVAGIKFRVDVGAKTATDVSGQNYEVKRVESETALELPVQWEPMQDQVFKKVELQRSSVEYQNVASGFLKTAKYKIQKIERIQNLYLWHAFSICRQRILSKNGVANLGEYHLYHGTSAESCHCIERDRFDRSHAGKFGTLFGKGVYFAVAADYSARQFSPPDSSGYKRLYVARVLTGYYTKGNSTMSAAPARGPDPADCFDSLVDNVQTPTMYVIFHDDQAYPEYQITFV</sequence>
<dbReference type="InterPro" id="IPR052056">
    <property type="entry name" value="Mono-ARTD/PARP"/>
</dbReference>
<evidence type="ECO:0000256" key="4">
    <source>
        <dbReference type="ARBA" id="ARBA00023027"/>
    </source>
</evidence>
<keyword evidence="5" id="KW-0539">Nucleus</keyword>
<dbReference type="PANTHER" id="PTHR14453">
    <property type="entry name" value="PARP/ZINC FINGER CCCH TYPE DOMAIN CONTAINING PROTEIN"/>
    <property type="match status" value="1"/>
</dbReference>
<keyword evidence="4 7" id="KW-0520">NAD</keyword>
<evidence type="ECO:0000259" key="9">
    <source>
        <dbReference type="PROSITE" id="PS50918"/>
    </source>
</evidence>
<evidence type="ECO:0000259" key="10">
    <source>
        <dbReference type="PROSITE" id="PS51059"/>
    </source>
</evidence>
<dbReference type="Proteomes" id="UP000694680">
    <property type="component" value="Chromosome 18"/>
</dbReference>
<dbReference type="GO" id="GO:1990404">
    <property type="term" value="F:NAD+-protein mono-ADP-ribosyltransferase activity"/>
    <property type="evidence" value="ECO:0007669"/>
    <property type="project" value="TreeGrafter"/>
</dbReference>
<reference evidence="11" key="3">
    <citation type="submission" date="2025-09" db="UniProtKB">
        <authorList>
            <consortium name="Ensembl"/>
        </authorList>
    </citation>
    <scope>IDENTIFICATION</scope>
</reference>
<reference evidence="11" key="1">
    <citation type="submission" date="2020-06" db="EMBL/GenBank/DDBJ databases">
        <authorList>
            <consortium name="Wellcome Sanger Institute Data Sharing"/>
        </authorList>
    </citation>
    <scope>NUCLEOTIDE SEQUENCE [LARGE SCALE GENOMIC DNA]</scope>
</reference>
<feature type="compositionally biased region" description="Basic and acidic residues" evidence="8">
    <location>
        <begin position="12"/>
        <end position="21"/>
    </location>
</feature>
<feature type="domain" description="WWE" evidence="9">
    <location>
        <begin position="187"/>
        <end position="264"/>
    </location>
</feature>
<evidence type="ECO:0000313" key="11">
    <source>
        <dbReference type="Ensembl" id="ENSGWIP00000004667.1"/>
    </source>
</evidence>
<dbReference type="GO" id="GO:0003714">
    <property type="term" value="F:transcription corepressor activity"/>
    <property type="evidence" value="ECO:0007669"/>
    <property type="project" value="TreeGrafter"/>
</dbReference>
<dbReference type="EC" id="2.4.2.-" evidence="7"/>
<dbReference type="SUPFAM" id="SSF117839">
    <property type="entry name" value="WWE domain"/>
    <property type="match status" value="1"/>
</dbReference>
<accession>A0A8C5DKP9</accession>
<dbReference type="InterPro" id="IPR037197">
    <property type="entry name" value="WWE_dom_sf"/>
</dbReference>
<dbReference type="Pfam" id="PF00644">
    <property type="entry name" value="PARP"/>
    <property type="match status" value="1"/>
</dbReference>
<evidence type="ECO:0000256" key="6">
    <source>
        <dbReference type="ARBA" id="ARBA00024347"/>
    </source>
</evidence>
<protein>
    <recommendedName>
        <fullName evidence="7">Poly [ADP-ribose] polymerase</fullName>
        <shortName evidence="7">PARP</shortName>
        <ecNumber evidence="7">2.4.2.-</ecNumber>
    </recommendedName>
</protein>
<dbReference type="GO" id="GO:0003950">
    <property type="term" value="F:NAD+ poly-ADP-ribosyltransferase activity"/>
    <property type="evidence" value="ECO:0007669"/>
    <property type="project" value="UniProtKB-UniRule"/>
</dbReference>
<dbReference type="Gene3D" id="3.30.720.50">
    <property type="match status" value="1"/>
</dbReference>
<dbReference type="Ensembl" id="ENSGWIT00000005001.1">
    <property type="protein sequence ID" value="ENSGWIP00000004667.1"/>
    <property type="gene ID" value="ENSGWIG00000002494.1"/>
</dbReference>
<evidence type="ECO:0000256" key="1">
    <source>
        <dbReference type="ARBA" id="ARBA00004123"/>
    </source>
</evidence>
<dbReference type="PANTHER" id="PTHR14453:SF107">
    <property type="entry name" value="POLY [ADP-RIBOSE] POLYMERASE"/>
    <property type="match status" value="1"/>
</dbReference>
<evidence type="ECO:0000313" key="12">
    <source>
        <dbReference type="Proteomes" id="UP000694680"/>
    </source>
</evidence>
<feature type="region of interest" description="Disordered" evidence="8">
    <location>
        <begin position="1"/>
        <end position="21"/>
    </location>
</feature>
<dbReference type="SUPFAM" id="SSF56399">
    <property type="entry name" value="ADP-ribosylation"/>
    <property type="match status" value="1"/>
</dbReference>
<dbReference type="GO" id="GO:0010629">
    <property type="term" value="P:negative regulation of gene expression"/>
    <property type="evidence" value="ECO:0007669"/>
    <property type="project" value="TreeGrafter"/>
</dbReference>
<feature type="domain" description="PARP catalytic" evidence="10">
    <location>
        <begin position="273"/>
        <end position="466"/>
    </location>
</feature>
<dbReference type="FunFam" id="3.90.228.10:FF:000008">
    <property type="entry name" value="Poly [ADP-ribose] polymerase"/>
    <property type="match status" value="1"/>
</dbReference>
<dbReference type="AlphaFoldDB" id="A0A8C5DKP9"/>
<reference evidence="11" key="2">
    <citation type="submission" date="2025-08" db="UniProtKB">
        <authorList>
            <consortium name="Ensembl"/>
        </authorList>
    </citation>
    <scope>IDENTIFICATION</scope>
</reference>